<protein>
    <submittedName>
        <fullName evidence="4">PLXB-like protein</fullName>
    </submittedName>
</protein>
<evidence type="ECO:0000256" key="1">
    <source>
        <dbReference type="SAM" id="Coils"/>
    </source>
</evidence>
<dbReference type="Proteomes" id="UP001164746">
    <property type="component" value="Chromosome 14"/>
</dbReference>
<organism evidence="4 5">
    <name type="scientific">Mya arenaria</name>
    <name type="common">Soft-shell clam</name>
    <dbReference type="NCBI Taxonomy" id="6604"/>
    <lineage>
        <taxon>Eukaryota</taxon>
        <taxon>Metazoa</taxon>
        <taxon>Spiralia</taxon>
        <taxon>Lophotrochozoa</taxon>
        <taxon>Mollusca</taxon>
        <taxon>Bivalvia</taxon>
        <taxon>Autobranchia</taxon>
        <taxon>Heteroconchia</taxon>
        <taxon>Euheterodonta</taxon>
        <taxon>Imparidentia</taxon>
        <taxon>Neoheterodontei</taxon>
        <taxon>Myida</taxon>
        <taxon>Myoidea</taxon>
        <taxon>Myidae</taxon>
        <taxon>Mya</taxon>
    </lineage>
</organism>
<dbReference type="InterPro" id="IPR002909">
    <property type="entry name" value="IPT_dom"/>
</dbReference>
<dbReference type="Gene3D" id="1.10.506.10">
    <property type="entry name" value="GTPase Activation - p120gap, domain 1"/>
    <property type="match status" value="1"/>
</dbReference>
<dbReference type="InterPro" id="IPR014756">
    <property type="entry name" value="Ig_E-set"/>
</dbReference>
<dbReference type="Gene3D" id="2.60.40.10">
    <property type="entry name" value="Immunoglobulins"/>
    <property type="match status" value="1"/>
</dbReference>
<accession>A0ABY7FWW5</accession>
<dbReference type="Pfam" id="PF08337">
    <property type="entry name" value="Plexin_cytopl"/>
    <property type="match status" value="1"/>
</dbReference>
<feature type="coiled-coil region" evidence="1">
    <location>
        <begin position="200"/>
        <end position="227"/>
    </location>
</feature>
<dbReference type="InterPro" id="IPR008936">
    <property type="entry name" value="Rho_GTPase_activation_prot"/>
</dbReference>
<dbReference type="PANTHER" id="PTHR22625:SF44">
    <property type="entry name" value="PLEXIN-B"/>
    <property type="match status" value="1"/>
</dbReference>
<gene>
    <name evidence="4" type="ORF">MAR_011836</name>
</gene>
<evidence type="ECO:0000259" key="3">
    <source>
        <dbReference type="Pfam" id="PF08337"/>
    </source>
</evidence>
<dbReference type="PANTHER" id="PTHR22625">
    <property type="entry name" value="PLEXIN"/>
    <property type="match status" value="1"/>
</dbReference>
<proteinExistence type="predicted"/>
<dbReference type="SUPFAM" id="SSF81296">
    <property type="entry name" value="E set domains"/>
    <property type="match status" value="1"/>
</dbReference>
<dbReference type="InterPro" id="IPR031148">
    <property type="entry name" value="Plexin"/>
</dbReference>
<feature type="domain" description="Plexin cytoplasmic RasGAP" evidence="3">
    <location>
        <begin position="248"/>
        <end position="329"/>
    </location>
</feature>
<dbReference type="InterPro" id="IPR013783">
    <property type="entry name" value="Ig-like_fold"/>
</dbReference>
<reference evidence="4" key="1">
    <citation type="submission" date="2022-11" db="EMBL/GenBank/DDBJ databases">
        <title>Centuries of genome instability and evolution in soft-shell clam transmissible cancer (bioRxiv).</title>
        <authorList>
            <person name="Hart S.F.M."/>
            <person name="Yonemitsu M.A."/>
            <person name="Giersch R.M."/>
            <person name="Beal B.F."/>
            <person name="Arriagada G."/>
            <person name="Davis B.W."/>
            <person name="Ostrander E.A."/>
            <person name="Goff S.P."/>
            <person name="Metzger M.J."/>
        </authorList>
    </citation>
    <scope>NUCLEOTIDE SEQUENCE</scope>
    <source>
        <strain evidence="4">MELC-2E11</strain>
        <tissue evidence="4">Siphon/mantle</tissue>
    </source>
</reference>
<evidence type="ECO:0000313" key="5">
    <source>
        <dbReference type="Proteomes" id="UP001164746"/>
    </source>
</evidence>
<evidence type="ECO:0000313" key="4">
    <source>
        <dbReference type="EMBL" id="WAR26132.1"/>
    </source>
</evidence>
<sequence>MIYPEKGFLSGGTVLTVKGKYLNNANAGTVRLVEQCVIDTNSSAQVLCRVPPASKGIIQELNAKASSSNKRKKRSAQCVECVTVTIIVKLDGVEHSFNISYFHDPSISKFDQGVLLYQSDQQYLEIKGENLNLVAAKHDINITIGIDVCNVVELEGDFMRCKAPSSQPQPGIPGATLPEVNVCTLAELIVIMVAFFVCKYRKVGSKAKALEKQLNDLELEIKHVAKEEFLDMQTSMSTVNRNLIEQGFPYHSYQQYACNAMFATDYLMSDPVMSDELRARARTGMERFQGLLENKFFLVSLITTMEKQKHFFIKEKSNFAGNLCAIMMGHSRRPVNLPRDQMSAVEQEVR</sequence>
<keyword evidence="1" id="KW-0175">Coiled coil</keyword>
<evidence type="ECO:0000259" key="2">
    <source>
        <dbReference type="Pfam" id="PF01833"/>
    </source>
</evidence>
<dbReference type="EMBL" id="CP111025">
    <property type="protein sequence ID" value="WAR26132.1"/>
    <property type="molecule type" value="Genomic_DNA"/>
</dbReference>
<name>A0ABY7FWW5_MYAAR</name>
<dbReference type="CDD" id="cd00603">
    <property type="entry name" value="IPT_PCSR"/>
    <property type="match status" value="1"/>
</dbReference>
<dbReference type="InterPro" id="IPR013548">
    <property type="entry name" value="Plexin_cytoplasmic_RasGAP_dom"/>
</dbReference>
<dbReference type="Pfam" id="PF01833">
    <property type="entry name" value="TIG"/>
    <property type="match status" value="1"/>
</dbReference>
<keyword evidence="5" id="KW-1185">Reference proteome</keyword>
<feature type="domain" description="IPT/TIG" evidence="2">
    <location>
        <begin position="2"/>
        <end position="56"/>
    </location>
</feature>